<dbReference type="AlphaFoldDB" id="A0A1W0X012"/>
<evidence type="ECO:0000313" key="3">
    <source>
        <dbReference type="EMBL" id="OQV20806.1"/>
    </source>
</evidence>
<keyword evidence="4" id="KW-1185">Reference proteome</keyword>
<keyword evidence="1" id="KW-0732">Signal</keyword>
<dbReference type="PANTHER" id="PTHR14327:SF1">
    <property type="entry name" value="CATION CHANNEL SPERM-ASSOCIATED AUXILIARY SUBUNIT GAMMA"/>
    <property type="match status" value="1"/>
</dbReference>
<gene>
    <name evidence="3" type="ORF">BV898_05152</name>
</gene>
<dbReference type="PANTHER" id="PTHR14327">
    <property type="entry name" value="CATION CHANNEL SPERM-ASSOCIATED PROTEIN SUBUNIT GAMMA"/>
    <property type="match status" value="1"/>
</dbReference>
<feature type="chain" id="PRO_5013071421" description="CATSPERG C-terminal domain-containing protein" evidence="1">
    <location>
        <begin position="24"/>
        <end position="1119"/>
    </location>
</feature>
<protein>
    <recommendedName>
        <fullName evidence="2">CATSPERG C-terminal domain-containing protein</fullName>
    </recommendedName>
</protein>
<organism evidence="3 4">
    <name type="scientific">Hypsibius exemplaris</name>
    <name type="common">Freshwater tardigrade</name>
    <dbReference type="NCBI Taxonomy" id="2072580"/>
    <lineage>
        <taxon>Eukaryota</taxon>
        <taxon>Metazoa</taxon>
        <taxon>Ecdysozoa</taxon>
        <taxon>Tardigrada</taxon>
        <taxon>Eutardigrada</taxon>
        <taxon>Parachela</taxon>
        <taxon>Hypsibioidea</taxon>
        <taxon>Hypsibiidae</taxon>
        <taxon>Hypsibius</taxon>
    </lineage>
</organism>
<dbReference type="OrthoDB" id="10598492at2759"/>
<dbReference type="GO" id="GO:0036128">
    <property type="term" value="C:CatSper complex"/>
    <property type="evidence" value="ECO:0007669"/>
    <property type="project" value="InterPro"/>
</dbReference>
<dbReference type="Pfam" id="PF22846">
    <property type="entry name" value="CATSPERG_C"/>
    <property type="match status" value="1"/>
</dbReference>
<dbReference type="InterPro" id="IPR028246">
    <property type="entry name" value="CATSPERG"/>
</dbReference>
<sequence>MQSTGFFGLVLGLTSLAVVVVQAFVKPYDDGCHWIYDVVDGITLVPEANLSPLKPFVNSTSWLNQSIKCDYLNDRHNLKGEEDESEIINMGLGNSHPRVVMRLPTYDATRLTVTRRIFNDLEGVLVQITDPIQLQGKAVTDPVKLLGRDVDGDKRFTLTGDGKPEYPYATWLVPIPATWSLGRYSLDVTLHSPRVGIQRKQEHFMLFYDYYKTTTDPAVVAHFNMTPIATTVDFSSPTTAPNSIYPKMNFNTANTFPMPFLLDTTAPDTLLYTPDEGRTFYRYTFAAPSGATACGSETTFKILSHAVVPQRILLGTTFGLLQILSIDGMVKYPKSLAQSVILNKCVQTIVLPQINNVKGPFLTVITDTEILQASFFTTDGSYEFNTMTTLTDACTAINALRTSGDSTCIFKSAFKVYPTSTSFSVQLTASDHTFEMCLVKYAFAANATVRTWTLRSCLPKLLPVADRNMPYSVVTTASTYSATNSLITGIEHRDTGTMEYYAFGTGLFYSDNGGARWIYFHQLADTSASPISGSVSGRKIVKFDYATVGMRYIALTVTATKGGASITEIWVAHWGQPNLYNLYPSYEWEMSLLLLPPQKTAGTKSLYTRWNSAGTTVGSRQELGVFFDSLGDLKQIFAFKEDSSWNFVTLDFPINELIPAMYSAKIEVFTDARTATLPDSGNECPSMTVKLRNRQAVERLEYFRYFKPQTRQEDYYQLPEVATVYATTLRSISAFIIQEFNSNYTTAPPGYSEQVSVYFNTNNHSNKWQYEKIVARSDPRRIMIMKEDFQCISVEDQSVLFHDFPDHIYVDRLGHFTIVVSLYDIKPTGGFGLTDIAGLPKVGFHLVNGSLLQGSVVLKYDATEHVASYEPVYEATVYVGCRPSLKLQFDWTLLVDTKAPSYTDCSDVVDHMPCVTDTEGTPVPIYLRLVDHATNMGTNFSGKFRLYVVGFSYGPPTNMTRFPADQVEQYNILSADGSNSQKLIWDTNNTEQVELEKRSLSIGRNFIIFTCQPDSPCGSNLTIGLFDEPHLNFLIRVTNKDMPNNETYCIFDLEFVVRIRGAKPNPYSVHLATFLGTLVGLFALKIAAADGLDDDFGHSNKASKVYGRPHSIAQRMSRQ</sequence>
<comment type="caution">
    <text evidence="3">The sequence shown here is derived from an EMBL/GenBank/DDBJ whole genome shotgun (WGS) entry which is preliminary data.</text>
</comment>
<dbReference type="InterPro" id="IPR053873">
    <property type="entry name" value="CATSPERG_C"/>
</dbReference>
<name>A0A1W0X012_HYPEX</name>
<dbReference type="GO" id="GO:0097228">
    <property type="term" value="C:sperm principal piece"/>
    <property type="evidence" value="ECO:0007669"/>
    <property type="project" value="InterPro"/>
</dbReference>
<feature type="signal peptide" evidence="1">
    <location>
        <begin position="1"/>
        <end position="23"/>
    </location>
</feature>
<evidence type="ECO:0000313" key="4">
    <source>
        <dbReference type="Proteomes" id="UP000192578"/>
    </source>
</evidence>
<evidence type="ECO:0000256" key="1">
    <source>
        <dbReference type="SAM" id="SignalP"/>
    </source>
</evidence>
<dbReference type="Proteomes" id="UP000192578">
    <property type="component" value="Unassembled WGS sequence"/>
</dbReference>
<feature type="domain" description="CATSPERG C-terminal" evidence="2">
    <location>
        <begin position="902"/>
        <end position="1062"/>
    </location>
</feature>
<accession>A0A1W0X012</accession>
<dbReference type="EMBL" id="MTYJ01000027">
    <property type="protein sequence ID" value="OQV20806.1"/>
    <property type="molecule type" value="Genomic_DNA"/>
</dbReference>
<evidence type="ECO:0000259" key="2">
    <source>
        <dbReference type="Pfam" id="PF22846"/>
    </source>
</evidence>
<proteinExistence type="predicted"/>
<dbReference type="SUPFAM" id="SSF110296">
    <property type="entry name" value="Oligoxyloglucan reducing end-specific cellobiohydrolase"/>
    <property type="match status" value="1"/>
</dbReference>
<reference evidence="4" key="1">
    <citation type="submission" date="2017-01" db="EMBL/GenBank/DDBJ databases">
        <title>Comparative genomics of anhydrobiosis in the tardigrade Hypsibius dujardini.</title>
        <authorList>
            <person name="Yoshida Y."/>
            <person name="Koutsovoulos G."/>
            <person name="Laetsch D."/>
            <person name="Stevens L."/>
            <person name="Kumar S."/>
            <person name="Horikawa D."/>
            <person name="Ishino K."/>
            <person name="Komine S."/>
            <person name="Tomita M."/>
            <person name="Blaxter M."/>
            <person name="Arakawa K."/>
        </authorList>
    </citation>
    <scope>NUCLEOTIDE SEQUENCE [LARGE SCALE GENOMIC DNA]</scope>
    <source>
        <strain evidence="4">Z151</strain>
    </source>
</reference>